<feature type="region of interest" description="Disordered" evidence="1">
    <location>
        <begin position="104"/>
        <end position="144"/>
    </location>
</feature>
<dbReference type="PhylomeDB" id="E9HM60"/>
<protein>
    <submittedName>
        <fullName evidence="2">Uncharacterized protein</fullName>
    </submittedName>
</protein>
<name>E9HM60_DAPPU</name>
<sequence length="172" mass="18876">MSDGKSTESFPTAEDLRSFKLHPATIEDIETALTNLKIATYSKKILTYTEHIEYTQVPSNSDITESVMSEDKPAESIAAESTPKCSSDNLKILEFTELLSSQKINASNGLPPTGTDGRLLESPSNSTDGQKVFDDKVKSRTSPSDIDEWATKLAHWDSALNLLIEGLDNHID</sequence>
<dbReference type="AlphaFoldDB" id="E9HM60"/>
<evidence type="ECO:0000256" key="1">
    <source>
        <dbReference type="SAM" id="MobiDB-lite"/>
    </source>
</evidence>
<dbReference type="HOGENOM" id="CLU_1556832_0_0_1"/>
<dbReference type="KEGG" id="dpx:DAPPUDRAFT_331330"/>
<dbReference type="Proteomes" id="UP000000305">
    <property type="component" value="Unassembled WGS sequence"/>
</dbReference>
<keyword evidence="3" id="KW-1185">Reference proteome</keyword>
<dbReference type="EMBL" id="GL732684">
    <property type="protein sequence ID" value="EFX67193.1"/>
    <property type="molecule type" value="Genomic_DNA"/>
</dbReference>
<proteinExistence type="predicted"/>
<gene>
    <name evidence="2" type="ORF">DAPPUDRAFT_331330</name>
</gene>
<dbReference type="InParanoid" id="E9HM60"/>
<evidence type="ECO:0000313" key="2">
    <source>
        <dbReference type="EMBL" id="EFX67193.1"/>
    </source>
</evidence>
<organism evidence="2 3">
    <name type="scientific">Daphnia pulex</name>
    <name type="common">Water flea</name>
    <dbReference type="NCBI Taxonomy" id="6669"/>
    <lineage>
        <taxon>Eukaryota</taxon>
        <taxon>Metazoa</taxon>
        <taxon>Ecdysozoa</taxon>
        <taxon>Arthropoda</taxon>
        <taxon>Crustacea</taxon>
        <taxon>Branchiopoda</taxon>
        <taxon>Diplostraca</taxon>
        <taxon>Cladocera</taxon>
        <taxon>Anomopoda</taxon>
        <taxon>Daphniidae</taxon>
        <taxon>Daphnia</taxon>
    </lineage>
</organism>
<reference evidence="2 3" key="1">
    <citation type="journal article" date="2011" name="Science">
        <title>The ecoresponsive genome of Daphnia pulex.</title>
        <authorList>
            <person name="Colbourne J.K."/>
            <person name="Pfrender M.E."/>
            <person name="Gilbert D."/>
            <person name="Thomas W.K."/>
            <person name="Tucker A."/>
            <person name="Oakley T.H."/>
            <person name="Tokishita S."/>
            <person name="Aerts A."/>
            <person name="Arnold G.J."/>
            <person name="Basu M.K."/>
            <person name="Bauer D.J."/>
            <person name="Caceres C.E."/>
            <person name="Carmel L."/>
            <person name="Casola C."/>
            <person name="Choi J.H."/>
            <person name="Detter J.C."/>
            <person name="Dong Q."/>
            <person name="Dusheyko S."/>
            <person name="Eads B.D."/>
            <person name="Frohlich T."/>
            <person name="Geiler-Samerotte K.A."/>
            <person name="Gerlach D."/>
            <person name="Hatcher P."/>
            <person name="Jogdeo S."/>
            <person name="Krijgsveld J."/>
            <person name="Kriventseva E.V."/>
            <person name="Kultz D."/>
            <person name="Laforsch C."/>
            <person name="Lindquist E."/>
            <person name="Lopez J."/>
            <person name="Manak J.R."/>
            <person name="Muller J."/>
            <person name="Pangilinan J."/>
            <person name="Patwardhan R.P."/>
            <person name="Pitluck S."/>
            <person name="Pritham E.J."/>
            <person name="Rechtsteiner A."/>
            <person name="Rho M."/>
            <person name="Rogozin I.B."/>
            <person name="Sakarya O."/>
            <person name="Salamov A."/>
            <person name="Schaack S."/>
            <person name="Shapiro H."/>
            <person name="Shiga Y."/>
            <person name="Skalitzky C."/>
            <person name="Smith Z."/>
            <person name="Souvorov A."/>
            <person name="Sung W."/>
            <person name="Tang Z."/>
            <person name="Tsuchiya D."/>
            <person name="Tu H."/>
            <person name="Vos H."/>
            <person name="Wang M."/>
            <person name="Wolf Y.I."/>
            <person name="Yamagata H."/>
            <person name="Yamada T."/>
            <person name="Ye Y."/>
            <person name="Shaw J.R."/>
            <person name="Andrews J."/>
            <person name="Crease T.J."/>
            <person name="Tang H."/>
            <person name="Lucas S.M."/>
            <person name="Robertson H.M."/>
            <person name="Bork P."/>
            <person name="Koonin E.V."/>
            <person name="Zdobnov E.M."/>
            <person name="Grigoriev I.V."/>
            <person name="Lynch M."/>
            <person name="Boore J.L."/>
        </authorList>
    </citation>
    <scope>NUCLEOTIDE SEQUENCE [LARGE SCALE GENOMIC DNA]</scope>
</reference>
<dbReference type="OrthoDB" id="6359172at2759"/>
<evidence type="ECO:0000313" key="3">
    <source>
        <dbReference type="Proteomes" id="UP000000305"/>
    </source>
</evidence>
<accession>E9HM60</accession>